<keyword evidence="1" id="KW-0472">Membrane</keyword>
<keyword evidence="3" id="KW-1185">Reference proteome</keyword>
<accession>A0ABM9CUU9</accession>
<evidence type="ECO:0000313" key="3">
    <source>
        <dbReference type="Proteomes" id="UP000838686"/>
    </source>
</evidence>
<keyword evidence="1" id="KW-1133">Transmembrane helix</keyword>
<sequence>MKQVRHILTVLSVFTAAITVYFLIATPRLFDSEWLPGFISSLMGSIISFAGPFKSRKESILYAIISLANFLLLLWYMILMTPLAVLFFGP</sequence>
<dbReference type="EMBL" id="CAKMMF010000050">
    <property type="protein sequence ID" value="CAH1225159.1"/>
    <property type="molecule type" value="Genomic_DNA"/>
</dbReference>
<protein>
    <submittedName>
        <fullName evidence="2">Uncharacterized protein</fullName>
    </submittedName>
</protein>
<feature type="transmembrane region" description="Helical" evidence="1">
    <location>
        <begin position="60"/>
        <end position="88"/>
    </location>
</feature>
<organism evidence="2 3">
    <name type="scientific">Paenibacillus plantiphilus</name>
    <dbReference type="NCBI Taxonomy" id="2905650"/>
    <lineage>
        <taxon>Bacteria</taxon>
        <taxon>Bacillati</taxon>
        <taxon>Bacillota</taxon>
        <taxon>Bacilli</taxon>
        <taxon>Bacillales</taxon>
        <taxon>Paenibacillaceae</taxon>
        <taxon>Paenibacillus</taxon>
    </lineage>
</organism>
<comment type="caution">
    <text evidence="2">The sequence shown here is derived from an EMBL/GenBank/DDBJ whole genome shotgun (WGS) entry which is preliminary data.</text>
</comment>
<keyword evidence="1" id="KW-0812">Transmembrane</keyword>
<feature type="transmembrane region" description="Helical" evidence="1">
    <location>
        <begin position="34"/>
        <end position="53"/>
    </location>
</feature>
<evidence type="ECO:0000313" key="2">
    <source>
        <dbReference type="EMBL" id="CAH1225159.1"/>
    </source>
</evidence>
<dbReference type="Proteomes" id="UP000838686">
    <property type="component" value="Unassembled WGS sequence"/>
</dbReference>
<gene>
    <name evidence="2" type="ORF">PAECIP111893_05227</name>
</gene>
<evidence type="ECO:0000256" key="1">
    <source>
        <dbReference type="SAM" id="Phobius"/>
    </source>
</evidence>
<reference evidence="2" key="1">
    <citation type="submission" date="2022-01" db="EMBL/GenBank/DDBJ databases">
        <authorList>
            <person name="Criscuolo A."/>
        </authorList>
    </citation>
    <scope>NUCLEOTIDE SEQUENCE</scope>
    <source>
        <strain evidence="2">CIP111893</strain>
    </source>
</reference>
<proteinExistence type="predicted"/>
<feature type="transmembrane region" description="Helical" evidence="1">
    <location>
        <begin position="7"/>
        <end position="28"/>
    </location>
</feature>
<name>A0ABM9CUU9_9BACL</name>